<gene>
    <name evidence="2" type="ORF">ACJMK2_028777</name>
</gene>
<sequence length="245" mass="27696">MADDDSFVVPKSGRQLQDKIYRENANKIPKTVPGNIIADEILTIIGQLHDNPFVQSVTMTKGKQPVIILYTDDQILDLKKNCLREEGSVIGIDRTFNLGGVFVTTMCYKNRSIVSRKSNQYPIFLGPICLHWDEWKQLKLPELVDRLSSVTKTQIIDLGRALYGAGNYKLSGQSISFLLDNQVWHSKSVTEKEKYFKKFLAAPIATVESSYVHSSDGTYKCKRPKQTAGRKPGQRKDQELNGQQL</sequence>
<name>A0ABD3XAE8_SINWO</name>
<dbReference type="AlphaFoldDB" id="A0ABD3XAE8"/>
<protein>
    <submittedName>
        <fullName evidence="2">Uncharacterized protein</fullName>
    </submittedName>
</protein>
<dbReference type="Proteomes" id="UP001634394">
    <property type="component" value="Unassembled WGS sequence"/>
</dbReference>
<proteinExistence type="predicted"/>
<organism evidence="2 3">
    <name type="scientific">Sinanodonta woodiana</name>
    <name type="common">Chinese pond mussel</name>
    <name type="synonym">Anodonta woodiana</name>
    <dbReference type="NCBI Taxonomy" id="1069815"/>
    <lineage>
        <taxon>Eukaryota</taxon>
        <taxon>Metazoa</taxon>
        <taxon>Spiralia</taxon>
        <taxon>Lophotrochozoa</taxon>
        <taxon>Mollusca</taxon>
        <taxon>Bivalvia</taxon>
        <taxon>Autobranchia</taxon>
        <taxon>Heteroconchia</taxon>
        <taxon>Palaeoheterodonta</taxon>
        <taxon>Unionida</taxon>
        <taxon>Unionoidea</taxon>
        <taxon>Unionidae</taxon>
        <taxon>Unioninae</taxon>
        <taxon>Sinanodonta</taxon>
    </lineage>
</organism>
<reference evidence="2 3" key="1">
    <citation type="submission" date="2024-11" db="EMBL/GenBank/DDBJ databases">
        <title>Chromosome-level genome assembly of the freshwater bivalve Anodonta woodiana.</title>
        <authorList>
            <person name="Chen X."/>
        </authorList>
    </citation>
    <scope>NUCLEOTIDE SEQUENCE [LARGE SCALE GENOMIC DNA]</scope>
    <source>
        <strain evidence="2">MN2024</strain>
        <tissue evidence="2">Gills</tissue>
    </source>
</reference>
<evidence type="ECO:0000313" key="3">
    <source>
        <dbReference type="Proteomes" id="UP001634394"/>
    </source>
</evidence>
<comment type="caution">
    <text evidence="2">The sequence shown here is derived from an EMBL/GenBank/DDBJ whole genome shotgun (WGS) entry which is preliminary data.</text>
</comment>
<evidence type="ECO:0000256" key="1">
    <source>
        <dbReference type="SAM" id="MobiDB-lite"/>
    </source>
</evidence>
<dbReference type="EMBL" id="JBJQND010000003">
    <property type="protein sequence ID" value="KAL3882438.1"/>
    <property type="molecule type" value="Genomic_DNA"/>
</dbReference>
<feature type="region of interest" description="Disordered" evidence="1">
    <location>
        <begin position="215"/>
        <end position="245"/>
    </location>
</feature>
<keyword evidence="3" id="KW-1185">Reference proteome</keyword>
<accession>A0ABD3XAE8</accession>
<evidence type="ECO:0000313" key="2">
    <source>
        <dbReference type="EMBL" id="KAL3882438.1"/>
    </source>
</evidence>